<reference evidence="3" key="2">
    <citation type="submission" date="2021-08" db="EMBL/GenBank/DDBJ databases">
        <authorList>
            <person name="Tani A."/>
            <person name="Ola A."/>
            <person name="Ogura Y."/>
            <person name="Katsura K."/>
            <person name="Hayashi T."/>
        </authorList>
    </citation>
    <scope>NUCLEOTIDE SEQUENCE</scope>
    <source>
        <strain evidence="3">DSM 19015</strain>
    </source>
</reference>
<keyword evidence="1" id="KW-0732">Signal</keyword>
<dbReference type="Pfam" id="PF13670">
    <property type="entry name" value="PepSY_2"/>
    <property type="match status" value="1"/>
</dbReference>
<reference evidence="3" key="1">
    <citation type="journal article" date="2021" name="Front. Microbiol.">
        <title>Comprehensive Comparative Genomics and Phenotyping of Methylobacterium Species.</title>
        <authorList>
            <person name="Alessa O."/>
            <person name="Ogura Y."/>
            <person name="Fujitani Y."/>
            <person name="Takami H."/>
            <person name="Hayashi T."/>
            <person name="Sahin N."/>
            <person name="Tani A."/>
        </authorList>
    </citation>
    <scope>NUCLEOTIDE SEQUENCE</scope>
    <source>
        <strain evidence="3">DSM 19015</strain>
    </source>
</reference>
<name>A0ABQ4RUQ1_9HYPH</name>
<sequence length="94" mass="9966">MTKIAAMTLALALMAGPIGHIPVAAAAGQGESKPAADWLPVDQIRKGLMSAGYTEITKMEVDDGHWDGEGVKNGRRMKFEVDPKSGAILGEMEQ</sequence>
<dbReference type="Proteomes" id="UP001055125">
    <property type="component" value="Unassembled WGS sequence"/>
</dbReference>
<keyword evidence="4" id="KW-1185">Reference proteome</keyword>
<gene>
    <name evidence="3" type="ORF">OCOJLMKI_1096</name>
</gene>
<feature type="chain" id="PRO_5047440718" description="PepSY domain-containing protein" evidence="1">
    <location>
        <begin position="27"/>
        <end position="94"/>
    </location>
</feature>
<evidence type="ECO:0000313" key="4">
    <source>
        <dbReference type="Proteomes" id="UP001055125"/>
    </source>
</evidence>
<proteinExistence type="predicted"/>
<feature type="domain" description="PepSY" evidence="2">
    <location>
        <begin position="6"/>
        <end position="90"/>
    </location>
</feature>
<accession>A0ABQ4RUQ1</accession>
<evidence type="ECO:0000259" key="2">
    <source>
        <dbReference type="Pfam" id="PF13670"/>
    </source>
</evidence>
<organism evidence="3 4">
    <name type="scientific">Methylobacterium iners</name>
    <dbReference type="NCBI Taxonomy" id="418707"/>
    <lineage>
        <taxon>Bacteria</taxon>
        <taxon>Pseudomonadati</taxon>
        <taxon>Pseudomonadota</taxon>
        <taxon>Alphaproteobacteria</taxon>
        <taxon>Hyphomicrobiales</taxon>
        <taxon>Methylobacteriaceae</taxon>
        <taxon>Methylobacterium</taxon>
    </lineage>
</organism>
<dbReference type="EMBL" id="BPQP01000016">
    <property type="protein sequence ID" value="GJD93898.1"/>
    <property type="molecule type" value="Genomic_DNA"/>
</dbReference>
<evidence type="ECO:0000256" key="1">
    <source>
        <dbReference type="SAM" id="SignalP"/>
    </source>
</evidence>
<evidence type="ECO:0000313" key="3">
    <source>
        <dbReference type="EMBL" id="GJD93898.1"/>
    </source>
</evidence>
<protein>
    <recommendedName>
        <fullName evidence="2">PepSY domain-containing protein</fullName>
    </recommendedName>
</protein>
<dbReference type="InterPro" id="IPR025711">
    <property type="entry name" value="PepSY"/>
</dbReference>
<feature type="signal peptide" evidence="1">
    <location>
        <begin position="1"/>
        <end position="26"/>
    </location>
</feature>
<comment type="caution">
    <text evidence="3">The sequence shown here is derived from an EMBL/GenBank/DDBJ whole genome shotgun (WGS) entry which is preliminary data.</text>
</comment>